<gene>
    <name evidence="11" type="ORF">UCRPA7_4878</name>
</gene>
<feature type="compositionally biased region" description="Acidic residues" evidence="8">
    <location>
        <begin position="141"/>
        <end position="152"/>
    </location>
</feature>
<dbReference type="eggNOG" id="KOG2866">
    <property type="taxonomic scope" value="Eukaryota"/>
</dbReference>
<evidence type="ECO:0000256" key="5">
    <source>
        <dbReference type="ARBA" id="ARBA00023204"/>
    </source>
</evidence>
<comment type="subcellular location">
    <subcellularLocation>
        <location evidence="1 7">Nucleus</location>
    </subcellularLocation>
</comment>
<dbReference type="GO" id="GO:0030915">
    <property type="term" value="C:Smc5-Smc6 complex"/>
    <property type="evidence" value="ECO:0007669"/>
    <property type="project" value="UniProtKB-UniRule"/>
</dbReference>
<dbReference type="GO" id="GO:0005634">
    <property type="term" value="C:nucleus"/>
    <property type="evidence" value="ECO:0007669"/>
    <property type="project" value="UniProtKB-SubCell"/>
</dbReference>
<proteinExistence type="inferred from homology"/>
<dbReference type="GO" id="GO:0006281">
    <property type="term" value="P:DNA repair"/>
    <property type="evidence" value="ECO:0007669"/>
    <property type="project" value="UniProtKB-UniRule"/>
</dbReference>
<dbReference type="Pfam" id="PF08743">
    <property type="entry name" value="Nse4_C"/>
    <property type="match status" value="1"/>
</dbReference>
<protein>
    <recommendedName>
        <fullName evidence="7">Non-structural maintenance of chromosomes element 4</fullName>
    </recommendedName>
</protein>
<keyword evidence="3 7" id="KW-0227">DNA damage</keyword>
<organism evidence="11 12">
    <name type="scientific">Phaeoacremonium minimum (strain UCR-PA7)</name>
    <name type="common">Esca disease fungus</name>
    <name type="synonym">Togninia minima</name>
    <dbReference type="NCBI Taxonomy" id="1286976"/>
    <lineage>
        <taxon>Eukaryota</taxon>
        <taxon>Fungi</taxon>
        <taxon>Dikarya</taxon>
        <taxon>Ascomycota</taxon>
        <taxon>Pezizomycotina</taxon>
        <taxon>Sordariomycetes</taxon>
        <taxon>Sordariomycetidae</taxon>
        <taxon>Togniniales</taxon>
        <taxon>Togniniaceae</taxon>
        <taxon>Phaeoacremonium</taxon>
    </lineage>
</organism>
<dbReference type="Pfam" id="PF15412">
    <property type="entry name" value="Nse4-Nse3_bdg"/>
    <property type="match status" value="1"/>
</dbReference>
<keyword evidence="5 7" id="KW-0234">DNA repair</keyword>
<keyword evidence="6 7" id="KW-0539">Nucleus</keyword>
<evidence type="ECO:0000256" key="7">
    <source>
        <dbReference type="RuleBase" id="RU365071"/>
    </source>
</evidence>
<dbReference type="GO" id="GO:0006310">
    <property type="term" value="P:DNA recombination"/>
    <property type="evidence" value="ECO:0007669"/>
    <property type="project" value="UniProtKB-UniRule"/>
</dbReference>
<dbReference type="HOGENOM" id="CLU_041037_4_0_1"/>
<dbReference type="AlphaFoldDB" id="R8BJY7"/>
<dbReference type="InterPro" id="IPR029225">
    <property type="entry name" value="Nse4_Nse3-bd"/>
</dbReference>
<name>R8BJY7_PHAM7</name>
<feature type="region of interest" description="Disordered" evidence="8">
    <location>
        <begin position="120"/>
        <end position="152"/>
    </location>
</feature>
<dbReference type="PANTHER" id="PTHR16140">
    <property type="entry name" value="NON-STRUCTURAL MAINTENANCE OF CHROMOSOMES ELEMENT 4"/>
    <property type="match status" value="1"/>
</dbReference>
<evidence type="ECO:0000256" key="1">
    <source>
        <dbReference type="ARBA" id="ARBA00004123"/>
    </source>
</evidence>
<feature type="domain" description="Nse4/EID protein Nse3/MAGE-binding" evidence="10">
    <location>
        <begin position="71"/>
        <end position="124"/>
    </location>
</feature>
<evidence type="ECO:0000313" key="11">
    <source>
        <dbReference type="EMBL" id="EON99626.1"/>
    </source>
</evidence>
<dbReference type="InterPro" id="IPR027786">
    <property type="entry name" value="Nse4/EID"/>
</dbReference>
<dbReference type="PANTHER" id="PTHR16140:SF0">
    <property type="entry name" value="NON-STRUCTURAL MAINTENANCE OF CHROMOSOMES ELEMENT 4"/>
    <property type="match status" value="1"/>
</dbReference>
<dbReference type="RefSeq" id="XP_007915620.1">
    <property type="nucleotide sequence ID" value="XM_007917429.1"/>
</dbReference>
<sequence length="324" mass="36664">MEVDKDLDAYDPDQPLEMRRQIQRGIRDLEKDMNENSEEYMKIGSTKIIDTLDKLNAHSEQIKQTTEAAIDSKALLNLVDLAHRKLQRLTAGNIGNGVDVDELVAKCKIYMRQGRGISEEDADELSGTQRRRRVPARALGSDDEDEDGDEGDMLDWAHFGQYACIPNIRRPAVPGFLLGPLSVQKKVRKVVQRAAPLRIRDLHEVRPEVLRTEDIAKSEKNDLTAICRKISERLTQVKAAAEERVQATHDDPNSTDEDVEQMMEQCGMRSDGGIDLLRFVVNPRSFGQTVENMFYVSFLIRDGIVGVEYDDDDLPSLSMSPFYV</sequence>
<evidence type="ECO:0000256" key="8">
    <source>
        <dbReference type="SAM" id="MobiDB-lite"/>
    </source>
</evidence>
<dbReference type="InterPro" id="IPR014854">
    <property type="entry name" value="Nse4_C"/>
</dbReference>
<evidence type="ECO:0000256" key="4">
    <source>
        <dbReference type="ARBA" id="ARBA00023172"/>
    </source>
</evidence>
<evidence type="ECO:0000259" key="9">
    <source>
        <dbReference type="Pfam" id="PF08743"/>
    </source>
</evidence>
<feature type="domain" description="Non-structural maintenance of chromosome element 4 C-terminal" evidence="9">
    <location>
        <begin position="274"/>
        <end position="317"/>
    </location>
</feature>
<comment type="subunit">
    <text evidence="7">Component of the SMC5-SMC6 complex.</text>
</comment>
<dbReference type="KEGG" id="tmn:UCRPA7_4878"/>
<keyword evidence="4 7" id="KW-0233">DNA recombination</keyword>
<dbReference type="GeneID" id="19325374"/>
<evidence type="ECO:0000259" key="10">
    <source>
        <dbReference type="Pfam" id="PF15412"/>
    </source>
</evidence>
<dbReference type="OrthoDB" id="361242at2759"/>
<evidence type="ECO:0000256" key="2">
    <source>
        <dbReference type="ARBA" id="ARBA00008997"/>
    </source>
</evidence>
<keyword evidence="12" id="KW-1185">Reference proteome</keyword>
<reference evidence="12" key="1">
    <citation type="journal article" date="2013" name="Genome Announc.">
        <title>Draft genome sequence of the ascomycete Phaeoacremonium aleophilum strain UCR-PA7, a causal agent of the esca disease complex in grapevines.</title>
        <authorList>
            <person name="Blanco-Ulate B."/>
            <person name="Rolshausen P."/>
            <person name="Cantu D."/>
        </authorList>
    </citation>
    <scope>NUCLEOTIDE SEQUENCE [LARGE SCALE GENOMIC DNA]</scope>
    <source>
        <strain evidence="12">UCR-PA7</strain>
    </source>
</reference>
<evidence type="ECO:0000256" key="6">
    <source>
        <dbReference type="ARBA" id="ARBA00023242"/>
    </source>
</evidence>
<dbReference type="EMBL" id="KB933141">
    <property type="protein sequence ID" value="EON99626.1"/>
    <property type="molecule type" value="Genomic_DNA"/>
</dbReference>
<accession>R8BJY7</accession>
<comment type="function">
    <text evidence="7">Component of the SMC5-SMC6 complex, that promotes sister chromatid alignment after DNA damage and facilitates double-stranded DNA breaks (DSBs) repair via homologous recombination between sister chromatids.</text>
</comment>
<dbReference type="Proteomes" id="UP000014074">
    <property type="component" value="Unassembled WGS sequence"/>
</dbReference>
<comment type="similarity">
    <text evidence="2 7">Belongs to the NSE4 family.</text>
</comment>
<evidence type="ECO:0000256" key="3">
    <source>
        <dbReference type="ARBA" id="ARBA00022763"/>
    </source>
</evidence>
<evidence type="ECO:0000313" key="12">
    <source>
        <dbReference type="Proteomes" id="UP000014074"/>
    </source>
</evidence>